<accession>A0A846GZK4</accession>
<keyword evidence="3 7" id="KW-1133">Transmembrane helix</keyword>
<feature type="transmembrane region" description="Helical" evidence="7">
    <location>
        <begin position="591"/>
        <end position="611"/>
    </location>
</feature>
<evidence type="ECO:0000256" key="6">
    <source>
        <dbReference type="RuleBase" id="RU000320"/>
    </source>
</evidence>
<dbReference type="InterPro" id="IPR001750">
    <property type="entry name" value="ND/Mrp_TM"/>
</dbReference>
<dbReference type="PANTHER" id="PTHR42829">
    <property type="entry name" value="NADH-UBIQUINONE OXIDOREDUCTASE CHAIN 5"/>
    <property type="match status" value="1"/>
</dbReference>
<feature type="domain" description="NADH:quinone oxidoreductase/Mrp antiporter transmembrane" evidence="8">
    <location>
        <begin position="140"/>
        <end position="423"/>
    </location>
</feature>
<comment type="function">
    <text evidence="5">NDH-1 shuttles electrons from NAD(P)H, via FMN and iron-sulfur (Fe-S) centers, to quinones in the respiratory chain. The immediate electron acceptor for the enzyme in this species is believed to be plastoquinone. Couples the redox reaction to proton translocation (for every two electrons transferred, four hydrogen ions are translocated across the cytoplasmic membrane), and thus conserves the redox energy in a proton gradient.</text>
</comment>
<feature type="domain" description="NADH-Ubiquinone oxidoreductase (complex I) chain 5 N-terminal" evidence="9">
    <location>
        <begin position="73"/>
        <end position="123"/>
    </location>
</feature>
<gene>
    <name evidence="10" type="ORF">PI95_000755</name>
</gene>
<dbReference type="NCBIfam" id="TIGR01960">
    <property type="entry name" value="ndhF3_CO2"/>
    <property type="match status" value="1"/>
</dbReference>
<proteinExistence type="predicted"/>
<dbReference type="Proteomes" id="UP000031549">
    <property type="component" value="Unassembled WGS sequence"/>
</dbReference>
<dbReference type="GO" id="GO:0015990">
    <property type="term" value="P:electron transport coupled proton transport"/>
    <property type="evidence" value="ECO:0007669"/>
    <property type="project" value="TreeGrafter"/>
</dbReference>
<sequence length="624" mass="68139">MAQLITLTAWLIPCYALVGMVLSALWFPSITRRTGPRPAGYFNLIVTLIAFVHSVLAFYYLWNLPAQYEFISWLQVAGLNLTIPLEISSLSLGACILVTGLNLLAQLYAIGYLEMDWGWARFYVLLAMFEAGMCSLVLCNSLFFSYIVLEILTLGTYLLIGFWFNQSLVVTGARDAFLTKRVGDLFLLMGVLALYPLAGTWDFRELAQWAETAEVNPTVAALVSLALIAGPMGKCAQFPLHLWLDEAMEGPIPSTILRNSVVVATGAWVLVKLEPVLELSPWAMTMTIAIGAITAVGGILIAIAQIDIKRTLSYLVSAYMGLVFIAVGSQQIEAALLIVLAHAVAMATLVASCGSIILNCITQDLTQLGGLWKRRPVTGLSFIAGMLGLIAMPPLGGFWAMLKLADGLWNTQPLLVGLLVLINTLTAFSLVRVFGLIFANKPTQMTERSPEPMWAVILPMTALAGFTLHIPMILQSLSLLPEWATLNQDVALLLTWSSIFGLSLGGIIYFTNFIQKPIRLPWKGLQDLFAYDFYTPNLYRSSVVGGVDIFSRIVDWGDRYLVDGLVNLVGLASIFGGEVLKYGNSGKTQTYALTIAICISAIAVLVILSFVPDLKQILQTLISQ</sequence>
<dbReference type="PRINTS" id="PR01434">
    <property type="entry name" value="NADHDHGNASE5"/>
</dbReference>
<keyword evidence="2 6" id="KW-0812">Transmembrane</keyword>
<dbReference type="Gene3D" id="1.20.5.2700">
    <property type="match status" value="1"/>
</dbReference>
<name>A0A846GZK4_9CYAN</name>
<dbReference type="AlphaFoldDB" id="A0A846GZK4"/>
<dbReference type="GO" id="GO:0016020">
    <property type="term" value="C:membrane"/>
    <property type="evidence" value="ECO:0007669"/>
    <property type="project" value="UniProtKB-SubCell"/>
</dbReference>
<evidence type="ECO:0000256" key="2">
    <source>
        <dbReference type="ARBA" id="ARBA00022692"/>
    </source>
</evidence>
<evidence type="ECO:0000256" key="3">
    <source>
        <dbReference type="ARBA" id="ARBA00022989"/>
    </source>
</evidence>
<evidence type="ECO:0000256" key="7">
    <source>
        <dbReference type="SAM" id="Phobius"/>
    </source>
</evidence>
<evidence type="ECO:0000313" key="11">
    <source>
        <dbReference type="Proteomes" id="UP000031549"/>
    </source>
</evidence>
<feature type="transmembrane region" description="Helical" evidence="7">
    <location>
        <begin position="379"/>
        <end position="402"/>
    </location>
</feature>
<dbReference type="InterPro" id="IPR003945">
    <property type="entry name" value="NU5C-like"/>
</dbReference>
<evidence type="ECO:0000256" key="1">
    <source>
        <dbReference type="ARBA" id="ARBA00004127"/>
    </source>
</evidence>
<feature type="transmembrane region" description="Helical" evidence="7">
    <location>
        <begin position="6"/>
        <end position="27"/>
    </location>
</feature>
<dbReference type="GO" id="GO:0042773">
    <property type="term" value="P:ATP synthesis coupled electron transport"/>
    <property type="evidence" value="ECO:0007669"/>
    <property type="project" value="InterPro"/>
</dbReference>
<evidence type="ECO:0000259" key="9">
    <source>
        <dbReference type="Pfam" id="PF00662"/>
    </source>
</evidence>
<feature type="transmembrane region" description="Helical" evidence="7">
    <location>
        <begin position="414"/>
        <end position="440"/>
    </location>
</feature>
<dbReference type="NCBIfam" id="NF005633">
    <property type="entry name" value="PRK07390.1"/>
    <property type="match status" value="1"/>
</dbReference>
<evidence type="ECO:0000256" key="5">
    <source>
        <dbReference type="ARBA" id="ARBA00025624"/>
    </source>
</evidence>
<feature type="transmembrane region" description="Helical" evidence="7">
    <location>
        <begin position="279"/>
        <end position="304"/>
    </location>
</feature>
<dbReference type="InterPro" id="IPR001516">
    <property type="entry name" value="Proton_antipo_N"/>
</dbReference>
<feature type="transmembrane region" description="Helical" evidence="7">
    <location>
        <begin position="154"/>
        <end position="173"/>
    </location>
</feature>
<keyword evidence="11" id="KW-1185">Reference proteome</keyword>
<evidence type="ECO:0000313" key="10">
    <source>
        <dbReference type="EMBL" id="NEU71142.1"/>
    </source>
</evidence>
<evidence type="ECO:0000256" key="4">
    <source>
        <dbReference type="ARBA" id="ARBA00023136"/>
    </source>
</evidence>
<feature type="transmembrane region" description="Helical" evidence="7">
    <location>
        <begin position="490"/>
        <end position="510"/>
    </location>
</feature>
<keyword evidence="4 7" id="KW-0472">Membrane</keyword>
<dbReference type="Pfam" id="PF00662">
    <property type="entry name" value="Proton_antipo_N"/>
    <property type="match status" value="1"/>
</dbReference>
<dbReference type="GO" id="GO:0008137">
    <property type="term" value="F:NADH dehydrogenase (ubiquinone) activity"/>
    <property type="evidence" value="ECO:0007669"/>
    <property type="project" value="InterPro"/>
</dbReference>
<feature type="transmembrane region" description="Helical" evidence="7">
    <location>
        <begin position="311"/>
        <end position="328"/>
    </location>
</feature>
<dbReference type="PANTHER" id="PTHR42829:SF2">
    <property type="entry name" value="NADH-UBIQUINONE OXIDOREDUCTASE CHAIN 5"/>
    <property type="match status" value="1"/>
</dbReference>
<feature type="transmembrane region" description="Helical" evidence="7">
    <location>
        <begin position="452"/>
        <end position="470"/>
    </location>
</feature>
<dbReference type="InterPro" id="IPR010217">
    <property type="entry name" value="NU5C2"/>
</dbReference>
<dbReference type="EMBL" id="JTCM02000001">
    <property type="protein sequence ID" value="NEU71142.1"/>
    <property type="molecule type" value="Genomic_DNA"/>
</dbReference>
<comment type="caution">
    <text evidence="10">The sequence shown here is derived from an EMBL/GenBank/DDBJ whole genome shotgun (WGS) entry which is preliminary data.</text>
</comment>
<organism evidence="10 11">
    <name type="scientific">Hassallia byssoidea VB512170</name>
    <dbReference type="NCBI Taxonomy" id="1304833"/>
    <lineage>
        <taxon>Bacteria</taxon>
        <taxon>Bacillati</taxon>
        <taxon>Cyanobacteriota</taxon>
        <taxon>Cyanophyceae</taxon>
        <taxon>Nostocales</taxon>
        <taxon>Tolypothrichaceae</taxon>
        <taxon>Hassallia</taxon>
    </lineage>
</organism>
<feature type="transmembrane region" description="Helical" evidence="7">
    <location>
        <begin position="122"/>
        <end position="148"/>
    </location>
</feature>
<dbReference type="GO" id="GO:0003954">
    <property type="term" value="F:NADH dehydrogenase activity"/>
    <property type="evidence" value="ECO:0007669"/>
    <property type="project" value="TreeGrafter"/>
</dbReference>
<protein>
    <submittedName>
        <fullName evidence="10">NAD(P)H-quinone oxidoreductase subunit F</fullName>
    </submittedName>
</protein>
<comment type="subcellular location">
    <subcellularLocation>
        <location evidence="1">Endomembrane system</location>
        <topology evidence="1">Multi-pass membrane protein</topology>
    </subcellularLocation>
    <subcellularLocation>
        <location evidence="6">Membrane</location>
        <topology evidence="6">Multi-pass membrane protein</topology>
    </subcellularLocation>
</comment>
<reference evidence="10 11" key="1">
    <citation type="journal article" date="2015" name="Genome Announc.">
        <title>Draft Genome Sequence of Cyanobacterium Hassallia byssoidea Strain VB512170, Isolated from Monuments in India.</title>
        <authorList>
            <person name="Singh D."/>
            <person name="Chandrababunaidu M.M."/>
            <person name="Panda A."/>
            <person name="Sen D."/>
            <person name="Bhattacharyya S."/>
            <person name="Adhikary S.P."/>
            <person name="Tripathy S."/>
        </authorList>
    </citation>
    <scope>NUCLEOTIDE SEQUENCE [LARGE SCALE GENOMIC DNA]</scope>
    <source>
        <strain evidence="10 11">VB512170</strain>
    </source>
</reference>
<feature type="transmembrane region" description="Helical" evidence="7">
    <location>
        <begin position="90"/>
        <end position="110"/>
    </location>
</feature>
<dbReference type="Pfam" id="PF00361">
    <property type="entry name" value="Proton_antipo_M"/>
    <property type="match status" value="1"/>
</dbReference>
<feature type="transmembrane region" description="Helical" evidence="7">
    <location>
        <begin position="39"/>
        <end position="62"/>
    </location>
</feature>
<dbReference type="GO" id="GO:0012505">
    <property type="term" value="C:endomembrane system"/>
    <property type="evidence" value="ECO:0007669"/>
    <property type="project" value="UniProtKB-SubCell"/>
</dbReference>
<dbReference type="RefSeq" id="WP_039754054.1">
    <property type="nucleotide sequence ID" value="NZ_JTCM02000001.1"/>
</dbReference>
<feature type="transmembrane region" description="Helical" evidence="7">
    <location>
        <begin position="334"/>
        <end position="358"/>
    </location>
</feature>
<evidence type="ECO:0000259" key="8">
    <source>
        <dbReference type="Pfam" id="PF00361"/>
    </source>
</evidence>
<feature type="transmembrane region" description="Helical" evidence="7">
    <location>
        <begin position="185"/>
        <end position="201"/>
    </location>
</feature>